<dbReference type="STRING" id="1705.CA21670_09740"/>
<name>A0A177IUL5_9CORY</name>
<feature type="domain" description="Fido" evidence="1">
    <location>
        <begin position="69"/>
        <end position="207"/>
    </location>
</feature>
<dbReference type="PROSITE" id="PS51459">
    <property type="entry name" value="FIDO"/>
    <property type="match status" value="1"/>
</dbReference>
<gene>
    <name evidence="2" type="ORF">AYJ05_02375</name>
</gene>
<dbReference type="EMBL" id="LSTQ01000001">
    <property type="protein sequence ID" value="OAH32539.1"/>
    <property type="molecule type" value="Genomic_DNA"/>
</dbReference>
<dbReference type="SUPFAM" id="SSF140931">
    <property type="entry name" value="Fic-like"/>
    <property type="match status" value="1"/>
</dbReference>
<evidence type="ECO:0000259" key="1">
    <source>
        <dbReference type="PROSITE" id="PS51459"/>
    </source>
</evidence>
<protein>
    <recommendedName>
        <fullName evidence="1">Fido domain-containing protein</fullName>
    </recommendedName>
</protein>
<organism evidence="2 3">
    <name type="scientific">Corynebacterium stationis</name>
    <dbReference type="NCBI Taxonomy" id="1705"/>
    <lineage>
        <taxon>Bacteria</taxon>
        <taxon>Bacillati</taxon>
        <taxon>Actinomycetota</taxon>
        <taxon>Actinomycetes</taxon>
        <taxon>Mycobacteriales</taxon>
        <taxon>Corynebacteriaceae</taxon>
        <taxon>Corynebacterium</taxon>
    </lineage>
</organism>
<dbReference type="Pfam" id="PF02661">
    <property type="entry name" value="Fic"/>
    <property type="match status" value="1"/>
</dbReference>
<dbReference type="AlphaFoldDB" id="A0A177IUL5"/>
<keyword evidence="3" id="KW-1185">Reference proteome</keyword>
<evidence type="ECO:0000313" key="2">
    <source>
        <dbReference type="EMBL" id="OAH32539.1"/>
    </source>
</evidence>
<proteinExistence type="predicted"/>
<dbReference type="Gene3D" id="1.10.3290.10">
    <property type="entry name" value="Fido-like domain"/>
    <property type="match status" value="1"/>
</dbReference>
<dbReference type="InterPro" id="IPR003812">
    <property type="entry name" value="Fido"/>
</dbReference>
<dbReference type="RefSeq" id="WP_066837018.1">
    <property type="nucleotide sequence ID" value="NZ_LSTQ01000001.1"/>
</dbReference>
<dbReference type="InterPro" id="IPR036597">
    <property type="entry name" value="Fido-like_dom_sf"/>
</dbReference>
<reference evidence="3" key="1">
    <citation type="submission" date="2016-02" db="EMBL/GenBank/DDBJ databases">
        <authorList>
            <person name="Kaur G."/>
            <person name="Nair G.R."/>
            <person name="Mayilraj S."/>
        </authorList>
    </citation>
    <scope>NUCLEOTIDE SEQUENCE [LARGE SCALE GENOMIC DNA]</scope>
    <source>
        <strain evidence="3">GA-15</strain>
    </source>
</reference>
<accession>A0A177IUL5</accession>
<sequence length="213" mass="23228">MVDKPLLVDVIFTAGKVFKNLRCDRQSTHAFITTGDIRGITSRADLELLCDLRDATDALIAFHTSGTPLTPEVIITINKATTRWGALHPGQLRREHDIIGVPTRFGDHRPPAADEKTLRTIIDSVSALSPADAAANLFVVLAKAQPFGDGNKRTALLAANLLVLPQGQILTVPFREDDPTVSDRFNELLARAYIFGEVSPCVNYMTTQGVILI</sequence>
<dbReference type="Proteomes" id="UP000076947">
    <property type="component" value="Unassembled WGS sequence"/>
</dbReference>
<evidence type="ECO:0000313" key="3">
    <source>
        <dbReference type="Proteomes" id="UP000076947"/>
    </source>
</evidence>
<dbReference type="OrthoDB" id="9807853at2"/>
<comment type="caution">
    <text evidence="2">The sequence shown here is derived from an EMBL/GenBank/DDBJ whole genome shotgun (WGS) entry which is preliminary data.</text>
</comment>